<dbReference type="Pfam" id="PF00582">
    <property type="entry name" value="Usp"/>
    <property type="match status" value="1"/>
</dbReference>
<name>A0A830EAQ6_9EURY</name>
<protein>
    <submittedName>
        <fullName evidence="3">Universal stress protein UspA</fullName>
    </submittedName>
</protein>
<dbReference type="EMBL" id="BMOC01000008">
    <property type="protein sequence ID" value="GGJ06703.1"/>
    <property type="molecule type" value="Genomic_DNA"/>
</dbReference>
<comment type="caution">
    <text evidence="3">The sequence shown here is derived from an EMBL/GenBank/DDBJ whole genome shotgun (WGS) entry which is preliminary data.</text>
</comment>
<gene>
    <name evidence="3" type="ORF">GCM10008995_15760</name>
</gene>
<keyword evidence="4" id="KW-1185">Reference proteome</keyword>
<evidence type="ECO:0000259" key="2">
    <source>
        <dbReference type="Pfam" id="PF00582"/>
    </source>
</evidence>
<dbReference type="SUPFAM" id="SSF52402">
    <property type="entry name" value="Adenine nucleotide alpha hydrolases-like"/>
    <property type="match status" value="1"/>
</dbReference>
<feature type="transmembrane region" description="Helical" evidence="1">
    <location>
        <begin position="29"/>
        <end position="48"/>
    </location>
</feature>
<evidence type="ECO:0000256" key="1">
    <source>
        <dbReference type="SAM" id="Phobius"/>
    </source>
</evidence>
<feature type="transmembrane region" description="Helical" evidence="1">
    <location>
        <begin position="156"/>
        <end position="176"/>
    </location>
</feature>
<keyword evidence="1" id="KW-0812">Transmembrane</keyword>
<dbReference type="InterPro" id="IPR006016">
    <property type="entry name" value="UspA"/>
</dbReference>
<feature type="transmembrane region" description="Helical" evidence="1">
    <location>
        <begin position="54"/>
        <end position="72"/>
    </location>
</feature>
<dbReference type="Gene3D" id="3.40.50.12370">
    <property type="match status" value="1"/>
</dbReference>
<reference evidence="3" key="2">
    <citation type="submission" date="2020-09" db="EMBL/GenBank/DDBJ databases">
        <authorList>
            <person name="Sun Q."/>
            <person name="Ohkuma M."/>
        </authorList>
    </citation>
    <scope>NUCLEOTIDE SEQUENCE</scope>
    <source>
        <strain evidence="3">JCM 14359</strain>
    </source>
</reference>
<feature type="transmembrane region" description="Helical" evidence="1">
    <location>
        <begin position="84"/>
        <end position="109"/>
    </location>
</feature>
<evidence type="ECO:0000313" key="3">
    <source>
        <dbReference type="EMBL" id="GGJ06703.1"/>
    </source>
</evidence>
<accession>A0A830EAQ6</accession>
<dbReference type="AlphaFoldDB" id="A0A830EAQ6"/>
<sequence>MVAARRRLRRIERRELSEFRRWIQNTTNLLHVSVVVVVPVLLAVVTSLSNRIQVLSFLLFPPLAAGTYTLFSDPEGRYANPIRFVASLTAGAVCGLASYSAVAAAYGGIPVGVIRPESAALAVFLTGIVTWAGRIESPSAFSTALLALVTGEVDPVIYVVSIALASSFVAAVFWVWRGRFYERRAEYLYETVRGDDHVLVPMYGEAADRAAFFGARLAAAHEAGKVVLLELVSETDSPADDETGVDVTVPTASGVADGSERFSINLSASDDTDRSVPPETAEVVARLEQQAAAIRTEVGVPVEVAVVAGPPVGATLQAAREANCDLVVMPHEVGDDAQSAYLRGIFGGPIDAVAFRSRSERRRWRRVLVLVARPGDTAHGMIDFATRQAGTGTVSVTTCIDDESERRRAETRLEHLVETADGNVETRVARTSVGAFVDANAGSYDLLVVGSSGERSPASRLVSPPTFGRLEEFDCDVAVFNRGIP</sequence>
<feature type="domain" description="UspA" evidence="2">
    <location>
        <begin position="197"/>
        <end position="332"/>
    </location>
</feature>
<reference evidence="3" key="1">
    <citation type="journal article" date="2014" name="Int. J. Syst. Evol. Microbiol.">
        <title>Complete genome sequence of Corynebacterium casei LMG S-19264T (=DSM 44701T), isolated from a smear-ripened cheese.</title>
        <authorList>
            <consortium name="US DOE Joint Genome Institute (JGI-PGF)"/>
            <person name="Walter F."/>
            <person name="Albersmeier A."/>
            <person name="Kalinowski J."/>
            <person name="Ruckert C."/>
        </authorList>
    </citation>
    <scope>NUCLEOTIDE SEQUENCE</scope>
    <source>
        <strain evidence="3">JCM 14359</strain>
    </source>
</reference>
<keyword evidence="1" id="KW-1133">Transmembrane helix</keyword>
<dbReference type="Proteomes" id="UP000653099">
    <property type="component" value="Unassembled WGS sequence"/>
</dbReference>
<evidence type="ECO:0000313" key="4">
    <source>
        <dbReference type="Proteomes" id="UP000653099"/>
    </source>
</evidence>
<organism evidence="3 4">
    <name type="scientific">Halobellus salinus</name>
    <dbReference type="NCBI Taxonomy" id="931585"/>
    <lineage>
        <taxon>Archaea</taxon>
        <taxon>Methanobacteriati</taxon>
        <taxon>Methanobacteriota</taxon>
        <taxon>Stenosarchaea group</taxon>
        <taxon>Halobacteria</taxon>
        <taxon>Halobacteriales</taxon>
        <taxon>Haloferacaceae</taxon>
        <taxon>Halobellus</taxon>
    </lineage>
</organism>
<keyword evidence="1" id="KW-0472">Membrane</keyword>
<proteinExistence type="predicted"/>